<dbReference type="Proteomes" id="UP001529510">
    <property type="component" value="Unassembled WGS sequence"/>
</dbReference>
<feature type="region of interest" description="Disordered" evidence="3">
    <location>
        <begin position="368"/>
        <end position="496"/>
    </location>
</feature>
<evidence type="ECO:0000256" key="2">
    <source>
        <dbReference type="ARBA" id="ARBA00023054"/>
    </source>
</evidence>
<feature type="non-terminal residue" evidence="4">
    <location>
        <position position="555"/>
    </location>
</feature>
<feature type="region of interest" description="Disordered" evidence="3">
    <location>
        <begin position="1"/>
        <end position="29"/>
    </location>
</feature>
<reference evidence="4 5" key="1">
    <citation type="submission" date="2024-05" db="EMBL/GenBank/DDBJ databases">
        <title>Genome sequencing and assembly of Indian major carp, Cirrhinus mrigala (Hamilton, 1822).</title>
        <authorList>
            <person name="Mohindra V."/>
            <person name="Chowdhury L.M."/>
            <person name="Lal K."/>
            <person name="Jena J.K."/>
        </authorList>
    </citation>
    <scope>NUCLEOTIDE SEQUENCE [LARGE SCALE GENOMIC DNA]</scope>
    <source>
        <strain evidence="4">CM1030</strain>
        <tissue evidence="4">Blood</tissue>
    </source>
</reference>
<feature type="compositionally biased region" description="Basic and acidic residues" evidence="3">
    <location>
        <begin position="93"/>
        <end position="129"/>
    </location>
</feature>
<dbReference type="InterPro" id="IPR043446">
    <property type="entry name" value="Neurabin-like"/>
</dbReference>
<organism evidence="4 5">
    <name type="scientific">Cirrhinus mrigala</name>
    <name type="common">Mrigala</name>
    <dbReference type="NCBI Taxonomy" id="683832"/>
    <lineage>
        <taxon>Eukaryota</taxon>
        <taxon>Metazoa</taxon>
        <taxon>Chordata</taxon>
        <taxon>Craniata</taxon>
        <taxon>Vertebrata</taxon>
        <taxon>Euteleostomi</taxon>
        <taxon>Actinopterygii</taxon>
        <taxon>Neopterygii</taxon>
        <taxon>Teleostei</taxon>
        <taxon>Ostariophysi</taxon>
        <taxon>Cypriniformes</taxon>
        <taxon>Cyprinidae</taxon>
        <taxon>Labeoninae</taxon>
        <taxon>Labeonini</taxon>
        <taxon>Cirrhinus</taxon>
    </lineage>
</organism>
<feature type="compositionally biased region" description="Acidic residues" evidence="3">
    <location>
        <begin position="313"/>
        <end position="329"/>
    </location>
</feature>
<feature type="region of interest" description="Disordered" evidence="3">
    <location>
        <begin position="69"/>
        <end position="346"/>
    </location>
</feature>
<gene>
    <name evidence="4" type="ORF">M9458_001655</name>
</gene>
<keyword evidence="1" id="KW-0597">Phosphoprotein</keyword>
<dbReference type="PANTHER" id="PTHR16154">
    <property type="entry name" value="NEURABIN"/>
    <property type="match status" value="1"/>
</dbReference>
<feature type="compositionally biased region" description="Acidic residues" evidence="3">
    <location>
        <begin position="527"/>
        <end position="540"/>
    </location>
</feature>
<feature type="compositionally biased region" description="Basic and acidic residues" evidence="3">
    <location>
        <begin position="480"/>
        <end position="493"/>
    </location>
</feature>
<sequence>MDGQQSQEGPKISKPTSPKFPLDSTPCRSSLCSVSSLDSASFEARKTEDVSIDKAALAEKFSMTRKLFESGLKEQSPTEKTVSPKVIWPQLMEKQDRKVSATGERNDKPKEAKERDDKEKTRSESETPPHKLSVSMNAGPISRRLESFMLDSDSESLSAAPSTESHSPISHSQSPSAASDHSDPPSSPDSCSSPTSYSLWADSPAETCLPRLNGSDSHSTPLNGVCTEKTLHNTSSTAEEHVKSSEDTVSPEPTLLYTSEKIHHLSAKSATSHTSVAEDPALQEQQGEEKNSEKVPGLATVRAELVVVKTESSESEGNEEERVEDDVFEEAGKENQSPDHNSERVLTNSEELQLTFLGMESKQSIREHEEGWRACEESVQTGIEEDHRGEGKFLEDNIMDKEDEEEEKKDNKEVELKTEQAEEKAVLETVMKESEQKATNVEDKEQQDDQREGEEEDEGVEEAVEAIEEDEDEREMEDVLTGKEREQQDDQRSLGKRSLICGIENAAFVDDKDNRSDLECQAKEEFQESEELPGLSDEEDLTPKRKIKFSTAPIK</sequence>
<evidence type="ECO:0000313" key="5">
    <source>
        <dbReference type="Proteomes" id="UP001529510"/>
    </source>
</evidence>
<feature type="compositionally biased region" description="Basic and acidic residues" evidence="3">
    <location>
        <begin position="384"/>
        <end position="400"/>
    </location>
</feature>
<dbReference type="AlphaFoldDB" id="A0ABD0S0T0"/>
<evidence type="ECO:0000313" key="4">
    <source>
        <dbReference type="EMBL" id="KAL0203637.1"/>
    </source>
</evidence>
<feature type="compositionally biased region" description="Basic and acidic residues" evidence="3">
    <location>
        <begin position="330"/>
        <end position="343"/>
    </location>
</feature>
<accession>A0ABD0S0T0</accession>
<proteinExistence type="predicted"/>
<dbReference type="EMBL" id="JAMKFB020000001">
    <property type="protein sequence ID" value="KAL0203637.1"/>
    <property type="molecule type" value="Genomic_DNA"/>
</dbReference>
<evidence type="ECO:0000256" key="3">
    <source>
        <dbReference type="SAM" id="MobiDB-lite"/>
    </source>
</evidence>
<comment type="caution">
    <text evidence="4">The sequence shown here is derived from an EMBL/GenBank/DDBJ whole genome shotgun (WGS) entry which is preliminary data.</text>
</comment>
<feature type="compositionally biased region" description="Low complexity" evidence="3">
    <location>
        <begin position="161"/>
        <end position="179"/>
    </location>
</feature>
<dbReference type="PANTHER" id="PTHR16154:SF26">
    <property type="entry name" value="PROTEIN PHOSPHATASE 1 REGULATORY SUBUNIT 9 LIKE"/>
    <property type="match status" value="1"/>
</dbReference>
<feature type="compositionally biased region" description="Low complexity" evidence="3">
    <location>
        <begin position="188"/>
        <end position="198"/>
    </location>
</feature>
<evidence type="ECO:0000256" key="1">
    <source>
        <dbReference type="ARBA" id="ARBA00022553"/>
    </source>
</evidence>
<keyword evidence="5" id="KW-1185">Reference proteome</keyword>
<protein>
    <submittedName>
        <fullName evidence="4">Uncharacterized protein</fullName>
    </submittedName>
</protein>
<name>A0ABD0S0T0_CIRMR</name>
<feature type="compositionally biased region" description="Acidic residues" evidence="3">
    <location>
        <begin position="451"/>
        <end position="478"/>
    </location>
</feature>
<feature type="region of interest" description="Disordered" evidence="3">
    <location>
        <begin position="524"/>
        <end position="555"/>
    </location>
</feature>
<feature type="compositionally biased region" description="Basic and acidic residues" evidence="3">
    <location>
        <begin position="408"/>
        <end position="450"/>
    </location>
</feature>
<keyword evidence="2" id="KW-0175">Coiled coil</keyword>